<dbReference type="PANTHER" id="PTHR33055">
    <property type="entry name" value="TRANSPOSASE FOR INSERTION SEQUENCE ELEMENT IS1111A"/>
    <property type="match status" value="1"/>
</dbReference>
<dbReference type="GO" id="GO:0006313">
    <property type="term" value="P:DNA transposition"/>
    <property type="evidence" value="ECO:0007669"/>
    <property type="project" value="InterPro"/>
</dbReference>
<evidence type="ECO:0000259" key="1">
    <source>
        <dbReference type="Pfam" id="PF01548"/>
    </source>
</evidence>
<dbReference type="PANTHER" id="PTHR33055:SF15">
    <property type="entry name" value="TRANSPOSASE-RELATED"/>
    <property type="match status" value="1"/>
</dbReference>
<accession>A0A4R7K500</accession>
<comment type="caution">
    <text evidence="3">The sequence shown here is derived from an EMBL/GenBank/DDBJ whole genome shotgun (WGS) entry which is preliminary data.</text>
</comment>
<dbReference type="NCBIfam" id="NF033542">
    <property type="entry name" value="transpos_IS110"/>
    <property type="match status" value="1"/>
</dbReference>
<name>A0A4R7K500_9CLOT</name>
<dbReference type="AlphaFoldDB" id="A0A4R7K500"/>
<proteinExistence type="predicted"/>
<sequence length="301" mass="33543">MEVLYKNCCGLDVHKKIIVACVLTPNGKEIESFGTMTEDILMLVDWIKQKQCEAVAMESTGVYWKPIYNLLELEQIPTLVVNAQHIKNVPGRKTDVKDAEWIANLLKHGLLKGSYIPSREQRELREIVRYRRSLIEERSREINRLQKVLEGANIKLSSVVSDILGVSSRAMIEAIINGVNDPKALSSLANKKLKASPDLLQKSLKGLIGEHQRKLISIQLKHIDFLTQQIEDITNDVNVRLKEAGDLIKLLDTIPGVGPKAAQDILAEIDTTMEQFPSASHLAAWAGVIPGNDESAGKKKK</sequence>
<evidence type="ECO:0000313" key="3">
    <source>
        <dbReference type="EMBL" id="TDT46080.1"/>
    </source>
</evidence>
<dbReference type="Pfam" id="PF02371">
    <property type="entry name" value="Transposase_20"/>
    <property type="match status" value="1"/>
</dbReference>
<dbReference type="Pfam" id="PF01548">
    <property type="entry name" value="DEDD_Tnp_IS110"/>
    <property type="match status" value="1"/>
</dbReference>
<protein>
    <submittedName>
        <fullName evidence="3">Transposase IS116/IS110/IS902 family protein</fullName>
    </submittedName>
</protein>
<dbReference type="InterPro" id="IPR003346">
    <property type="entry name" value="Transposase_20"/>
</dbReference>
<dbReference type="Proteomes" id="UP000295325">
    <property type="component" value="Unassembled WGS sequence"/>
</dbReference>
<dbReference type="EMBL" id="SOAZ01000036">
    <property type="protein sequence ID" value="TDT46080.1"/>
    <property type="molecule type" value="Genomic_DNA"/>
</dbReference>
<dbReference type="GO" id="GO:0003677">
    <property type="term" value="F:DNA binding"/>
    <property type="evidence" value="ECO:0007669"/>
    <property type="project" value="InterPro"/>
</dbReference>
<dbReference type="GO" id="GO:0004803">
    <property type="term" value="F:transposase activity"/>
    <property type="evidence" value="ECO:0007669"/>
    <property type="project" value="InterPro"/>
</dbReference>
<evidence type="ECO:0000259" key="2">
    <source>
        <dbReference type="Pfam" id="PF02371"/>
    </source>
</evidence>
<gene>
    <name evidence="3" type="ORF">EDD71_1365</name>
</gene>
<evidence type="ECO:0000313" key="4">
    <source>
        <dbReference type="Proteomes" id="UP000295325"/>
    </source>
</evidence>
<feature type="domain" description="Transposase IS116/IS110/IS902 C-terminal" evidence="2">
    <location>
        <begin position="249"/>
        <end position="300"/>
    </location>
</feature>
<dbReference type="InterPro" id="IPR002525">
    <property type="entry name" value="Transp_IS110-like_N"/>
</dbReference>
<feature type="domain" description="Transposase IS110-like N-terminal" evidence="1">
    <location>
        <begin position="9"/>
        <end position="152"/>
    </location>
</feature>
<reference evidence="3 4" key="1">
    <citation type="submission" date="2019-03" db="EMBL/GenBank/DDBJ databases">
        <title>Genomic Encyclopedia of Type Strains, Phase IV (KMG-IV): sequencing the most valuable type-strain genomes for metagenomic binning, comparative biology and taxonomic classification.</title>
        <authorList>
            <person name="Goeker M."/>
        </authorList>
    </citation>
    <scope>NUCLEOTIDE SEQUENCE [LARGE SCALE GENOMIC DNA]</scope>
    <source>
        <strain evidence="3 4">DSM 24455</strain>
    </source>
</reference>
<keyword evidence="4" id="KW-1185">Reference proteome</keyword>
<organism evidence="3 4">
    <name type="scientific">Fonticella tunisiensis</name>
    <dbReference type="NCBI Taxonomy" id="1096341"/>
    <lineage>
        <taxon>Bacteria</taxon>
        <taxon>Bacillati</taxon>
        <taxon>Bacillota</taxon>
        <taxon>Clostridia</taxon>
        <taxon>Eubacteriales</taxon>
        <taxon>Clostridiaceae</taxon>
        <taxon>Fonticella</taxon>
    </lineage>
</organism>
<dbReference type="InterPro" id="IPR047650">
    <property type="entry name" value="Transpos_IS110"/>
</dbReference>